<dbReference type="AlphaFoldDB" id="A0A0B5AQN6"/>
<proteinExistence type="predicted"/>
<dbReference type="KEGG" id="jeo:JMA_30840"/>
<dbReference type="BioCyc" id="JESP1508404:G14D9-12365-MONOMER"/>
<protein>
    <recommendedName>
        <fullName evidence="3">Lipoprotein</fullName>
    </recommendedName>
</protein>
<reference evidence="1 2" key="1">
    <citation type="submission" date="2014-08" db="EMBL/GenBank/DDBJ databases">
        <title>Complete genome of a marine bacteria Jeotgalibacillus malaysiensis.</title>
        <authorList>
            <person name="Yaakop A.S."/>
            <person name="Chan K.-G."/>
            <person name="Goh K.M."/>
        </authorList>
    </citation>
    <scope>NUCLEOTIDE SEQUENCE [LARGE SCALE GENOMIC DNA]</scope>
    <source>
        <strain evidence="1 2">D5</strain>
    </source>
</reference>
<dbReference type="STRING" id="1508404.JMA_30840"/>
<evidence type="ECO:0000313" key="1">
    <source>
        <dbReference type="EMBL" id="AJD92401.1"/>
    </source>
</evidence>
<accession>A0A0B5AQN6</accession>
<dbReference type="OrthoDB" id="2938500at2"/>
<gene>
    <name evidence="1" type="ORF">JMA_30840</name>
</gene>
<organism evidence="1 2">
    <name type="scientific">Jeotgalibacillus malaysiensis</name>
    <dbReference type="NCBI Taxonomy" id="1508404"/>
    <lineage>
        <taxon>Bacteria</taxon>
        <taxon>Bacillati</taxon>
        <taxon>Bacillota</taxon>
        <taxon>Bacilli</taxon>
        <taxon>Bacillales</taxon>
        <taxon>Caryophanaceae</taxon>
        <taxon>Jeotgalibacillus</taxon>
    </lineage>
</organism>
<dbReference type="PROSITE" id="PS51257">
    <property type="entry name" value="PROKAR_LIPOPROTEIN"/>
    <property type="match status" value="1"/>
</dbReference>
<keyword evidence="2" id="KW-1185">Reference proteome</keyword>
<dbReference type="Proteomes" id="UP000031449">
    <property type="component" value="Chromosome"/>
</dbReference>
<dbReference type="HOGENOM" id="CLU_1793899_0_0_9"/>
<dbReference type="EMBL" id="CP009416">
    <property type="protein sequence ID" value="AJD92401.1"/>
    <property type="molecule type" value="Genomic_DNA"/>
</dbReference>
<name>A0A0B5AQN6_9BACL</name>
<evidence type="ECO:0000313" key="2">
    <source>
        <dbReference type="Proteomes" id="UP000031449"/>
    </source>
</evidence>
<sequence>MKKLGLFMMPALILAACGQEEEPIMSFSGEGEQWEATLELTEVTSVQDNEQEMIEHAFTVTYQGEEEDLLGEDDIGAVTATYANVDGESSSTFEFNNQSLDDLTFETESNLSADLTDVTANDTIEISIEWAGGNEETFEITSSD</sequence>
<evidence type="ECO:0008006" key="3">
    <source>
        <dbReference type="Google" id="ProtNLM"/>
    </source>
</evidence>